<evidence type="ECO:0000256" key="8">
    <source>
        <dbReference type="ARBA" id="ARBA00045204"/>
    </source>
</evidence>
<evidence type="ECO:0000256" key="9">
    <source>
        <dbReference type="SAM" id="Phobius"/>
    </source>
</evidence>
<protein>
    <recommendedName>
        <fullName evidence="3">Signal peptidase complex subunit 1</fullName>
    </recommendedName>
</protein>
<organism evidence="10 11">
    <name type="scientific">Fomitopsis schrenkii</name>
    <name type="common">Brown rot fungus</name>
    <dbReference type="NCBI Taxonomy" id="2126942"/>
    <lineage>
        <taxon>Eukaryota</taxon>
        <taxon>Fungi</taxon>
        <taxon>Dikarya</taxon>
        <taxon>Basidiomycota</taxon>
        <taxon>Agaricomycotina</taxon>
        <taxon>Agaricomycetes</taxon>
        <taxon>Polyporales</taxon>
        <taxon>Fomitopsis</taxon>
    </lineage>
</organism>
<dbReference type="InParanoid" id="S8FEV5"/>
<gene>
    <name evidence="10" type="ORF">FOMPIDRAFT_61188</name>
</gene>
<evidence type="ECO:0000313" key="10">
    <source>
        <dbReference type="EMBL" id="EPS96944.1"/>
    </source>
</evidence>
<evidence type="ECO:0000256" key="1">
    <source>
        <dbReference type="ARBA" id="ARBA00004477"/>
    </source>
</evidence>
<evidence type="ECO:0000256" key="5">
    <source>
        <dbReference type="ARBA" id="ARBA00022824"/>
    </source>
</evidence>
<sequence length="84" mass="9355">LRSLSTHRQDFEGQKLVENIAKFTLIAASVFAFLLGLALQSLKVTFVVFGVVSALLFVVVLPPWPMFNRHPVKWLPAKESNTSS</sequence>
<dbReference type="STRING" id="743788.S8FEV5"/>
<dbReference type="AlphaFoldDB" id="S8FEV5"/>
<feature type="transmembrane region" description="Helical" evidence="9">
    <location>
        <begin position="46"/>
        <end position="64"/>
    </location>
</feature>
<evidence type="ECO:0000256" key="3">
    <source>
        <dbReference type="ARBA" id="ARBA00017059"/>
    </source>
</evidence>
<keyword evidence="4 9" id="KW-0812">Transmembrane</keyword>
<dbReference type="GO" id="GO:0005787">
    <property type="term" value="C:signal peptidase complex"/>
    <property type="evidence" value="ECO:0007669"/>
    <property type="project" value="InterPro"/>
</dbReference>
<proteinExistence type="inferred from homology"/>
<keyword evidence="5" id="KW-0256">Endoplasmic reticulum</keyword>
<feature type="non-terminal residue" evidence="10">
    <location>
        <position position="1"/>
    </location>
</feature>
<dbReference type="eggNOG" id="KOG4112">
    <property type="taxonomic scope" value="Eukaryota"/>
</dbReference>
<dbReference type="GO" id="GO:0006465">
    <property type="term" value="P:signal peptide processing"/>
    <property type="evidence" value="ECO:0007669"/>
    <property type="project" value="InterPro"/>
</dbReference>
<comment type="similarity">
    <text evidence="2">Belongs to the SPCS1 family.</text>
</comment>
<keyword evidence="6 9" id="KW-1133">Transmembrane helix</keyword>
<name>S8FEV5_FOMSC</name>
<evidence type="ECO:0000256" key="7">
    <source>
        <dbReference type="ARBA" id="ARBA00023136"/>
    </source>
</evidence>
<comment type="function">
    <text evidence="8">Component of the signal peptidase complex (SPC) which catalyzes the cleavage of N-terminal signal sequences from nascent proteins as they are translocated into the lumen of the endoplasmic reticulum. Dispensable for SPC enzymatic activity.</text>
</comment>
<dbReference type="InterPro" id="IPR009542">
    <property type="entry name" value="Spc1/SPCS1"/>
</dbReference>
<dbReference type="GO" id="GO:0045047">
    <property type="term" value="P:protein targeting to ER"/>
    <property type="evidence" value="ECO:0007669"/>
    <property type="project" value="TreeGrafter"/>
</dbReference>
<evidence type="ECO:0000313" key="11">
    <source>
        <dbReference type="Proteomes" id="UP000015241"/>
    </source>
</evidence>
<feature type="transmembrane region" description="Helical" evidence="9">
    <location>
        <begin position="20"/>
        <end position="39"/>
    </location>
</feature>
<dbReference type="PANTHER" id="PTHR13202:SF0">
    <property type="entry name" value="SIGNAL PEPTIDASE COMPLEX SUBUNIT 1"/>
    <property type="match status" value="1"/>
</dbReference>
<accession>S8FEV5</accession>
<dbReference type="OrthoDB" id="263893at2759"/>
<keyword evidence="7 9" id="KW-0472">Membrane</keyword>
<evidence type="ECO:0000256" key="2">
    <source>
        <dbReference type="ARBA" id="ARBA00005245"/>
    </source>
</evidence>
<reference evidence="10 11" key="1">
    <citation type="journal article" date="2012" name="Science">
        <title>The Paleozoic origin of enzymatic lignin decomposition reconstructed from 31 fungal genomes.</title>
        <authorList>
            <person name="Floudas D."/>
            <person name="Binder M."/>
            <person name="Riley R."/>
            <person name="Barry K."/>
            <person name="Blanchette R.A."/>
            <person name="Henrissat B."/>
            <person name="Martinez A.T."/>
            <person name="Otillar R."/>
            <person name="Spatafora J.W."/>
            <person name="Yadav J.S."/>
            <person name="Aerts A."/>
            <person name="Benoit I."/>
            <person name="Boyd A."/>
            <person name="Carlson A."/>
            <person name="Copeland A."/>
            <person name="Coutinho P.M."/>
            <person name="de Vries R.P."/>
            <person name="Ferreira P."/>
            <person name="Findley K."/>
            <person name="Foster B."/>
            <person name="Gaskell J."/>
            <person name="Glotzer D."/>
            <person name="Gorecki P."/>
            <person name="Heitman J."/>
            <person name="Hesse C."/>
            <person name="Hori C."/>
            <person name="Igarashi K."/>
            <person name="Jurgens J.A."/>
            <person name="Kallen N."/>
            <person name="Kersten P."/>
            <person name="Kohler A."/>
            <person name="Kuees U."/>
            <person name="Kumar T.K.A."/>
            <person name="Kuo A."/>
            <person name="LaButti K."/>
            <person name="Larrondo L.F."/>
            <person name="Lindquist E."/>
            <person name="Ling A."/>
            <person name="Lombard V."/>
            <person name="Lucas S."/>
            <person name="Lundell T."/>
            <person name="Martin R."/>
            <person name="McLaughlin D.J."/>
            <person name="Morgenstern I."/>
            <person name="Morin E."/>
            <person name="Murat C."/>
            <person name="Nagy L.G."/>
            <person name="Nolan M."/>
            <person name="Ohm R.A."/>
            <person name="Patyshakuliyeva A."/>
            <person name="Rokas A."/>
            <person name="Ruiz-Duenas F.J."/>
            <person name="Sabat G."/>
            <person name="Salamov A."/>
            <person name="Samejima M."/>
            <person name="Schmutz J."/>
            <person name="Slot J.C."/>
            <person name="St John F."/>
            <person name="Stenlid J."/>
            <person name="Sun H."/>
            <person name="Sun S."/>
            <person name="Syed K."/>
            <person name="Tsang A."/>
            <person name="Wiebenga A."/>
            <person name="Young D."/>
            <person name="Pisabarro A."/>
            <person name="Eastwood D.C."/>
            <person name="Martin F."/>
            <person name="Cullen D."/>
            <person name="Grigoriev I.V."/>
            <person name="Hibbett D.S."/>
        </authorList>
    </citation>
    <scope>NUCLEOTIDE SEQUENCE</scope>
    <source>
        <strain evidence="11">FP-58527</strain>
    </source>
</reference>
<dbReference type="PANTHER" id="PTHR13202">
    <property type="entry name" value="MICROSOMAL SIGNAL PEPTIDASE 12 KDA SUBUNIT"/>
    <property type="match status" value="1"/>
</dbReference>
<dbReference type="Pfam" id="PF06645">
    <property type="entry name" value="SPC12"/>
    <property type="match status" value="1"/>
</dbReference>
<dbReference type="HOGENOM" id="CLU_134505_2_0_1"/>
<dbReference type="FunCoup" id="S8FEV5">
    <property type="interactions" value="68"/>
</dbReference>
<comment type="subcellular location">
    <subcellularLocation>
        <location evidence="1">Endoplasmic reticulum membrane</location>
        <topology evidence="1">Multi-pass membrane protein</topology>
    </subcellularLocation>
</comment>
<keyword evidence="11" id="KW-1185">Reference proteome</keyword>
<dbReference type="Proteomes" id="UP000015241">
    <property type="component" value="Unassembled WGS sequence"/>
</dbReference>
<evidence type="ECO:0000256" key="6">
    <source>
        <dbReference type="ARBA" id="ARBA00022989"/>
    </source>
</evidence>
<evidence type="ECO:0000256" key="4">
    <source>
        <dbReference type="ARBA" id="ARBA00022692"/>
    </source>
</evidence>
<dbReference type="EMBL" id="KE504181">
    <property type="protein sequence ID" value="EPS96944.1"/>
    <property type="molecule type" value="Genomic_DNA"/>
</dbReference>